<dbReference type="InterPro" id="IPR043129">
    <property type="entry name" value="ATPase_NBD"/>
</dbReference>
<accession>A0A1G2N7M0</accession>
<dbReference type="PANTHER" id="PTHR32432">
    <property type="entry name" value="CELL DIVISION PROTEIN FTSA-RELATED"/>
    <property type="match status" value="1"/>
</dbReference>
<name>A0A1G2N7M0_9BACT</name>
<dbReference type="Pfam" id="PF11104">
    <property type="entry name" value="PilM_2"/>
    <property type="match status" value="2"/>
</dbReference>
<proteinExistence type="predicted"/>
<comment type="caution">
    <text evidence="1">The sequence shown here is derived from an EMBL/GenBank/DDBJ whole genome shotgun (WGS) entry which is preliminary data.</text>
</comment>
<evidence type="ECO:0000313" key="1">
    <source>
        <dbReference type="EMBL" id="OHA32100.1"/>
    </source>
</evidence>
<dbReference type="Gene3D" id="3.30.1490.300">
    <property type="match status" value="1"/>
</dbReference>
<dbReference type="SUPFAM" id="SSF53067">
    <property type="entry name" value="Actin-like ATPase domain"/>
    <property type="match status" value="2"/>
</dbReference>
<evidence type="ECO:0008006" key="3">
    <source>
        <dbReference type="Google" id="ProtNLM"/>
    </source>
</evidence>
<sequence>MANFLKNLFAKDPTSVSGVDIGPSSIKIVQLKKKKGRAVLERYGALSLGPYAGVEIGRATALPADKIASAVLDLMREAKISAKDCGFSIPMSSSLVTIIEIPEVEEKQLASIIPIEARKYVPVPISEVLLDWWVIPREGSMPTDEYSETRPGALYRGSAPKQKTIEVLLVVIHNEAIAKAQDVIKMSGLRASFYEIEIFSTIRSALDREGSPVMLFDFGAGSTKLYIVDRGVLRVSHVINRGSQDLTIALSKALNISPENAESMKRTKGLTAVTEGRDTVTAVSSTLNYIFAETNRVILTYEKKHLKNLGKILLTGGGAGLKGLLEVAQTSFQTEVVLANPFGKVESPAFLEGVLKQVGPEFAVSVGLALRKLQEIR</sequence>
<dbReference type="Gene3D" id="3.30.420.40">
    <property type="match status" value="2"/>
</dbReference>
<organism evidence="1 2">
    <name type="scientific">Candidatus Taylorbacteria bacterium RIFCSPLOWO2_01_FULL_45_15b</name>
    <dbReference type="NCBI Taxonomy" id="1802319"/>
    <lineage>
        <taxon>Bacteria</taxon>
        <taxon>Candidatus Tayloriibacteriota</taxon>
    </lineage>
</organism>
<dbReference type="InterPro" id="IPR050696">
    <property type="entry name" value="FtsA/MreB"/>
</dbReference>
<dbReference type="AlphaFoldDB" id="A0A1G2N7M0"/>
<dbReference type="STRING" id="1802319.A2928_02715"/>
<dbReference type="InterPro" id="IPR005883">
    <property type="entry name" value="PilM"/>
</dbReference>
<dbReference type="EMBL" id="MHRX01000054">
    <property type="protein sequence ID" value="OHA32100.1"/>
    <property type="molecule type" value="Genomic_DNA"/>
</dbReference>
<dbReference type="PIRSF" id="PIRSF019169">
    <property type="entry name" value="PilM"/>
    <property type="match status" value="1"/>
</dbReference>
<dbReference type="CDD" id="cd24049">
    <property type="entry name" value="ASKHA_NBD_PilM"/>
    <property type="match status" value="1"/>
</dbReference>
<gene>
    <name evidence="1" type="ORF">A2928_02715</name>
</gene>
<protein>
    <recommendedName>
        <fullName evidence="3">SHS2 domain-containing protein</fullName>
    </recommendedName>
</protein>
<reference evidence="1 2" key="1">
    <citation type="journal article" date="2016" name="Nat. Commun.">
        <title>Thousands of microbial genomes shed light on interconnected biogeochemical processes in an aquifer system.</title>
        <authorList>
            <person name="Anantharaman K."/>
            <person name="Brown C.T."/>
            <person name="Hug L.A."/>
            <person name="Sharon I."/>
            <person name="Castelle C.J."/>
            <person name="Probst A.J."/>
            <person name="Thomas B.C."/>
            <person name="Singh A."/>
            <person name="Wilkins M.J."/>
            <person name="Karaoz U."/>
            <person name="Brodie E.L."/>
            <person name="Williams K.H."/>
            <person name="Hubbard S.S."/>
            <person name="Banfield J.F."/>
        </authorList>
    </citation>
    <scope>NUCLEOTIDE SEQUENCE [LARGE SCALE GENOMIC DNA]</scope>
</reference>
<evidence type="ECO:0000313" key="2">
    <source>
        <dbReference type="Proteomes" id="UP000176221"/>
    </source>
</evidence>
<dbReference type="PANTHER" id="PTHR32432:SF3">
    <property type="entry name" value="ETHANOLAMINE UTILIZATION PROTEIN EUTJ"/>
    <property type="match status" value="1"/>
</dbReference>
<dbReference type="Proteomes" id="UP000176221">
    <property type="component" value="Unassembled WGS sequence"/>
</dbReference>